<proteinExistence type="predicted"/>
<dbReference type="KEGG" id="toc:Toce_1778"/>
<keyword evidence="1" id="KW-1133">Transmembrane helix</keyword>
<dbReference type="RefSeq" id="WP_013276534.1">
    <property type="nucleotide sequence ID" value="NC_014377.1"/>
</dbReference>
<reference evidence="2 3" key="1">
    <citation type="journal article" date="2010" name="Stand. Genomic Sci.">
        <title>Complete genome sequence of Thermosediminibacter oceani type strain (JW/IW-1228P).</title>
        <authorList>
            <person name="Pitluck S."/>
            <person name="Yasawong M."/>
            <person name="Munk C."/>
            <person name="Nolan M."/>
            <person name="Lapidus A."/>
            <person name="Lucas S."/>
            <person name="Glavina Del Rio T."/>
            <person name="Tice H."/>
            <person name="Cheng J.F."/>
            <person name="Bruce D."/>
            <person name="Detter C."/>
            <person name="Tapia R."/>
            <person name="Han C."/>
            <person name="Goodwin L."/>
            <person name="Liolios K."/>
            <person name="Ivanova N."/>
            <person name="Mavromatis K."/>
            <person name="Mikhailova N."/>
            <person name="Pati A."/>
            <person name="Chen A."/>
            <person name="Palaniappan K."/>
            <person name="Land M."/>
            <person name="Hauser L."/>
            <person name="Chang Y.J."/>
            <person name="Jeffries C.D."/>
            <person name="Rohde M."/>
            <person name="Spring S."/>
            <person name="Sikorski J."/>
            <person name="Goker M."/>
            <person name="Woyke T."/>
            <person name="Bristow J."/>
            <person name="Eisen J.A."/>
            <person name="Markowitz V."/>
            <person name="Hugenholtz P."/>
            <person name="Kyrpides N.C."/>
            <person name="Klenk H.P."/>
        </authorList>
    </citation>
    <scope>NUCLEOTIDE SEQUENCE [LARGE SCALE GENOMIC DNA]</scope>
    <source>
        <strain evidence="3">ATCC BAA-1034 / DSM 16646 / JW/IW-1228P</strain>
    </source>
</reference>
<keyword evidence="3" id="KW-1185">Reference proteome</keyword>
<feature type="transmembrane region" description="Helical" evidence="1">
    <location>
        <begin position="196"/>
        <end position="218"/>
    </location>
</feature>
<sequence length="223" mass="25349">MSRKIGIICTVLGIFILLAGFSLRSFIYHTEFILKNDLNRRFVSFLYDNGLLDNNNISESDIGHPYFAKDVLFISNTKNKLRGVHLHPNNHLVERTSGITIELENNIFIEFFADEQYEQEIRDILAKFDPKNYPVNPEAIKLALLKNACANFGQILAFIEHHGFLGLPGLFIEGFNSAVRIPVVPLIYKSPAMQKFFQSLILPVIGFIMTAIGSFKLVKNHFS</sequence>
<protein>
    <submittedName>
        <fullName evidence="2">Uncharacterized protein</fullName>
    </submittedName>
</protein>
<evidence type="ECO:0000313" key="2">
    <source>
        <dbReference type="EMBL" id="ADL08512.1"/>
    </source>
</evidence>
<dbReference type="EMBL" id="CP002131">
    <property type="protein sequence ID" value="ADL08512.1"/>
    <property type="molecule type" value="Genomic_DNA"/>
</dbReference>
<dbReference type="HOGENOM" id="CLU_1239656_0_0_9"/>
<gene>
    <name evidence="2" type="ordered locus">Toce_1778</name>
</gene>
<name>D9RYT8_THEOJ</name>
<dbReference type="AlphaFoldDB" id="D9RYT8"/>
<dbReference type="Proteomes" id="UP000000272">
    <property type="component" value="Chromosome"/>
</dbReference>
<evidence type="ECO:0000313" key="3">
    <source>
        <dbReference type="Proteomes" id="UP000000272"/>
    </source>
</evidence>
<evidence type="ECO:0000256" key="1">
    <source>
        <dbReference type="SAM" id="Phobius"/>
    </source>
</evidence>
<keyword evidence="1" id="KW-0472">Membrane</keyword>
<accession>D9RYT8</accession>
<keyword evidence="1" id="KW-0812">Transmembrane</keyword>
<organism evidence="2 3">
    <name type="scientific">Thermosediminibacter oceani (strain ATCC BAA-1034 / DSM 16646 / JW/IW-1228P)</name>
    <dbReference type="NCBI Taxonomy" id="555079"/>
    <lineage>
        <taxon>Bacteria</taxon>
        <taxon>Bacillati</taxon>
        <taxon>Bacillota</taxon>
        <taxon>Clostridia</taxon>
        <taxon>Thermosediminibacterales</taxon>
        <taxon>Thermosediminibacteraceae</taxon>
        <taxon>Thermosediminibacter</taxon>
    </lineage>
</organism>